<dbReference type="Gene3D" id="3.20.20.140">
    <property type="entry name" value="Metal-dependent hydrolases"/>
    <property type="match status" value="1"/>
</dbReference>
<dbReference type="Gene3D" id="2.30.40.10">
    <property type="entry name" value="Urease, subunit C, domain 1"/>
    <property type="match status" value="1"/>
</dbReference>
<sequence>MRNIIFLSLLFSFSLVGGQVPTGDMIIRKGTVLTITKGTLTETDILVQKGKITAIGKVLKAPAGTKEIDATGLFVMPGIIDAHSHIGIDAVNEATNPITSEVKVGDAIDPFDLSIYRALAGGVTTSHAMHGSANVIGGQCQTIKHRYGLMDPSAFIFKDAPRTIKFALGENPIRVHGEGRGVQPRTRMGVERVIRNAFAEGQVYRDKMKAYELEKVKNPNAVPPVYNERYQTMADILDGKIIIQCHSYRADEILMLLNVLRDFGVKKITFQHANEGFKVAPELATFGAMASVFSDWWAYKFEVYYSTAYNATILTRNGVVTSINSDSGEMIRHLYYECAKTQRYGGLSDDEALSLITINPARQLGIDDKVGSIEIGKDADIAIFSGNPLSVYAVPLMTIVDGIIRFDKENDPSDMRIYIDPEEATPAYYGREEVDECMRGTDQMFNNRH</sequence>
<feature type="domain" description="Amidohydrolase-related" evidence="1">
    <location>
        <begin position="315"/>
        <end position="396"/>
    </location>
</feature>
<dbReference type="AlphaFoldDB" id="A0A9D7SV36"/>
<gene>
    <name evidence="2" type="ORF">IPP15_09465</name>
</gene>
<proteinExistence type="predicted"/>
<dbReference type="GO" id="GO:0016810">
    <property type="term" value="F:hydrolase activity, acting on carbon-nitrogen (but not peptide) bonds"/>
    <property type="evidence" value="ECO:0007669"/>
    <property type="project" value="InterPro"/>
</dbReference>
<evidence type="ECO:0000259" key="1">
    <source>
        <dbReference type="Pfam" id="PF01979"/>
    </source>
</evidence>
<protein>
    <submittedName>
        <fullName evidence="2">Amidohydrolase family protein</fullName>
    </submittedName>
</protein>
<dbReference type="PANTHER" id="PTHR43135:SF3">
    <property type="entry name" value="ALPHA-D-RIBOSE 1-METHYLPHOSPHONATE 5-TRIPHOSPHATE DIPHOSPHATASE"/>
    <property type="match status" value="1"/>
</dbReference>
<organism evidence="2 3">
    <name type="scientific">Candidatus Opimibacter skivensis</name>
    <dbReference type="NCBI Taxonomy" id="2982028"/>
    <lineage>
        <taxon>Bacteria</taxon>
        <taxon>Pseudomonadati</taxon>
        <taxon>Bacteroidota</taxon>
        <taxon>Saprospiria</taxon>
        <taxon>Saprospirales</taxon>
        <taxon>Saprospiraceae</taxon>
        <taxon>Candidatus Opimibacter</taxon>
    </lineage>
</organism>
<dbReference type="InterPro" id="IPR051781">
    <property type="entry name" value="Metallo-dep_Hydrolase"/>
</dbReference>
<reference evidence="2 3" key="1">
    <citation type="submission" date="2020-10" db="EMBL/GenBank/DDBJ databases">
        <title>Connecting structure to function with the recovery of over 1000 high-quality activated sludge metagenome-assembled genomes encoding full-length rRNA genes using long-read sequencing.</title>
        <authorList>
            <person name="Singleton C.M."/>
            <person name="Petriglieri F."/>
            <person name="Kristensen J.M."/>
            <person name="Kirkegaard R.H."/>
            <person name="Michaelsen T.Y."/>
            <person name="Andersen M.H."/>
            <person name="Karst S.M."/>
            <person name="Dueholm M.S."/>
            <person name="Nielsen P.H."/>
            <person name="Albertsen M."/>
        </authorList>
    </citation>
    <scope>NUCLEOTIDE SEQUENCE [LARGE SCALE GENOMIC DNA]</scope>
    <source>
        <strain evidence="2">Ribe_18-Q3-R11-54_MAXAC.273</strain>
    </source>
</reference>
<evidence type="ECO:0000313" key="2">
    <source>
        <dbReference type="EMBL" id="MBK9982641.1"/>
    </source>
</evidence>
<accession>A0A9D7SV36</accession>
<dbReference type="SUPFAM" id="SSF51556">
    <property type="entry name" value="Metallo-dependent hydrolases"/>
    <property type="match status" value="1"/>
</dbReference>
<dbReference type="EMBL" id="JADKGY010000006">
    <property type="protein sequence ID" value="MBK9982641.1"/>
    <property type="molecule type" value="Genomic_DNA"/>
</dbReference>
<dbReference type="Pfam" id="PF01979">
    <property type="entry name" value="Amidohydro_1"/>
    <property type="match status" value="1"/>
</dbReference>
<dbReference type="InterPro" id="IPR011059">
    <property type="entry name" value="Metal-dep_hydrolase_composite"/>
</dbReference>
<dbReference type="Proteomes" id="UP000808337">
    <property type="component" value="Unassembled WGS sequence"/>
</dbReference>
<dbReference type="InterPro" id="IPR032466">
    <property type="entry name" value="Metal_Hydrolase"/>
</dbReference>
<evidence type="ECO:0000313" key="3">
    <source>
        <dbReference type="Proteomes" id="UP000808337"/>
    </source>
</evidence>
<name>A0A9D7SV36_9BACT</name>
<dbReference type="PANTHER" id="PTHR43135">
    <property type="entry name" value="ALPHA-D-RIBOSE 1-METHYLPHOSPHONATE 5-TRIPHOSPHATE DIPHOSPHATASE"/>
    <property type="match status" value="1"/>
</dbReference>
<dbReference type="SUPFAM" id="SSF51338">
    <property type="entry name" value="Composite domain of metallo-dependent hydrolases"/>
    <property type="match status" value="1"/>
</dbReference>
<comment type="caution">
    <text evidence="2">The sequence shown here is derived from an EMBL/GenBank/DDBJ whole genome shotgun (WGS) entry which is preliminary data.</text>
</comment>
<dbReference type="InterPro" id="IPR006680">
    <property type="entry name" value="Amidohydro-rel"/>
</dbReference>